<sequence length="168" mass="18945">MSDSSEEEVIRDQVLVATLFIVCSGKACGNPAYSKCDEFLGRHTIPLNITFILFSSGILFHSVTSTAKDCHQSCNFATWFTNSKSTPVSPMKMKELFHDRIAIVAKHPDCCFEFVGLHVDNGTVDKLCHSYSVEQIETVIEQKMGKTPRRKFKQVLELFRKTLFANTT</sequence>
<proteinExistence type="predicted"/>
<name>A0AAE9CXU5_CAEBR</name>
<dbReference type="EMBL" id="CP090896">
    <property type="protein sequence ID" value="ULT85088.1"/>
    <property type="molecule type" value="Genomic_DNA"/>
</dbReference>
<evidence type="ECO:0000313" key="2">
    <source>
        <dbReference type="Proteomes" id="UP000827892"/>
    </source>
</evidence>
<organism evidence="1 2">
    <name type="scientific">Caenorhabditis briggsae</name>
    <dbReference type="NCBI Taxonomy" id="6238"/>
    <lineage>
        <taxon>Eukaryota</taxon>
        <taxon>Metazoa</taxon>
        <taxon>Ecdysozoa</taxon>
        <taxon>Nematoda</taxon>
        <taxon>Chromadorea</taxon>
        <taxon>Rhabditida</taxon>
        <taxon>Rhabditina</taxon>
        <taxon>Rhabditomorpha</taxon>
        <taxon>Rhabditoidea</taxon>
        <taxon>Rhabditidae</taxon>
        <taxon>Peloderinae</taxon>
        <taxon>Caenorhabditis</taxon>
    </lineage>
</organism>
<reference evidence="1 2" key="1">
    <citation type="submission" date="2022-05" db="EMBL/GenBank/DDBJ databases">
        <title>Chromosome-level reference genomes for two strains of Caenorhabditis briggsae: an improved platform for comparative genomics.</title>
        <authorList>
            <person name="Stevens L."/>
            <person name="Andersen E.C."/>
        </authorList>
    </citation>
    <scope>NUCLEOTIDE SEQUENCE [LARGE SCALE GENOMIC DNA]</scope>
    <source>
        <strain evidence="1">QX1410_ONT</strain>
        <tissue evidence="1">Whole-organism</tissue>
    </source>
</reference>
<dbReference type="Proteomes" id="UP000827892">
    <property type="component" value="Chromosome X"/>
</dbReference>
<protein>
    <submittedName>
        <fullName evidence="1">Uncharacterized protein</fullName>
    </submittedName>
</protein>
<accession>A0AAE9CXU5</accession>
<dbReference type="AlphaFoldDB" id="A0AAE9CXU5"/>
<gene>
    <name evidence="1" type="ORF">L3Y34_013647</name>
</gene>
<evidence type="ECO:0000313" key="1">
    <source>
        <dbReference type="EMBL" id="ULT85088.1"/>
    </source>
</evidence>